<organism evidence="3 4">
    <name type="scientific">Pseudomonas amygdali pv. mori</name>
    <dbReference type="NCBI Taxonomy" id="34065"/>
    <lineage>
        <taxon>Bacteria</taxon>
        <taxon>Pseudomonadati</taxon>
        <taxon>Pseudomonadota</taxon>
        <taxon>Gammaproteobacteria</taxon>
        <taxon>Pseudomonadales</taxon>
        <taxon>Pseudomonadaceae</taxon>
        <taxon>Pseudomonas</taxon>
        <taxon>Pseudomonas amygdali</taxon>
    </lineage>
</organism>
<sequence length="433" mass="47835">MTVSEIIHSYCVMVNGGSGVLVNAMTQEYSYVLTAAHVIDDVVGGIIVTDYQGRNLDVFDVFLPPKIDDARIYDCAVLKVSHQPHVAQQSLPVAHFPHQADITFVGFPATERGSSDPIKHWDGHITSAVAELIILTVAGIPGAETIRGMSGGGVYHVDGGFPYLIGVEFSMDGTGQDQQFGRARCHSLFRFEELIAANNSAAMVPAFLECFSRLKNKVFEFDVITPGNVESLKAALDGFTENLINNGMPPPYEVMTRYGLSLLVDGKRPSELKTRELWIAYLEFLVICALLDNSGAVDFEYLKVTERKRRMLYTSDGSNWIRRIEELLKVARKLLDKDGVVIVASPQAAAICLPKDFSVDNIVNNIAVVPNEGPFAVDAVEASIYNSFKLTHLEALRSRCVVLEERKYKSVPDGVAQLRFFRDKIDEAINTRV</sequence>
<evidence type="ECO:0000313" key="3">
    <source>
        <dbReference type="EMBL" id="RMQ30759.1"/>
    </source>
</evidence>
<dbReference type="RefSeq" id="WP_122390081.1">
    <property type="nucleotide sequence ID" value="NZ_RBRD01000292.1"/>
</dbReference>
<dbReference type="InterPro" id="IPR001254">
    <property type="entry name" value="Trypsin_dom"/>
</dbReference>
<dbReference type="Proteomes" id="UP000279553">
    <property type="component" value="Unassembled WGS sequence"/>
</dbReference>
<dbReference type="Pfam" id="PF20280">
    <property type="entry name" value="CTD4"/>
    <property type="match status" value="1"/>
</dbReference>
<dbReference type="EMBL" id="RBRD01000292">
    <property type="protein sequence ID" value="RMQ30759.1"/>
    <property type="molecule type" value="Genomic_DNA"/>
</dbReference>
<protein>
    <submittedName>
        <fullName evidence="3">Trypsin protein</fullName>
    </submittedName>
</protein>
<reference evidence="3 4" key="1">
    <citation type="submission" date="2018-08" db="EMBL/GenBank/DDBJ databases">
        <title>Recombination of ecologically and evolutionarily significant loci maintains genetic cohesion in the Pseudomonas syringae species complex.</title>
        <authorList>
            <person name="Dillon M."/>
            <person name="Thakur S."/>
            <person name="Almeida R.N.D."/>
            <person name="Weir B.S."/>
            <person name="Guttman D.S."/>
        </authorList>
    </citation>
    <scope>NUCLEOTIDE SEQUENCE [LARGE SCALE GENOMIC DNA]</scope>
    <source>
        <strain evidence="3 4">ICMP 535</strain>
    </source>
</reference>
<gene>
    <name evidence="3" type="ORF">ALQ05_01222</name>
</gene>
<evidence type="ECO:0000259" key="1">
    <source>
        <dbReference type="Pfam" id="PF00089"/>
    </source>
</evidence>
<dbReference type="InterPro" id="IPR046916">
    <property type="entry name" value="ABC-3C_CTD4"/>
</dbReference>
<evidence type="ECO:0000313" key="4">
    <source>
        <dbReference type="Proteomes" id="UP000279553"/>
    </source>
</evidence>
<name>A0A3M4KNI9_PSEA0</name>
<dbReference type="GO" id="GO:0004252">
    <property type="term" value="F:serine-type endopeptidase activity"/>
    <property type="evidence" value="ECO:0007669"/>
    <property type="project" value="InterPro"/>
</dbReference>
<proteinExistence type="predicted"/>
<dbReference type="InterPro" id="IPR009003">
    <property type="entry name" value="Peptidase_S1_PA"/>
</dbReference>
<dbReference type="Pfam" id="PF00089">
    <property type="entry name" value="Trypsin"/>
    <property type="match status" value="1"/>
</dbReference>
<feature type="domain" description="Peptidase S1" evidence="1">
    <location>
        <begin position="24"/>
        <end position="177"/>
    </location>
</feature>
<comment type="caution">
    <text evidence="3">The sequence shown here is derived from an EMBL/GenBank/DDBJ whole genome shotgun (WGS) entry which is preliminary data.</text>
</comment>
<evidence type="ECO:0000259" key="2">
    <source>
        <dbReference type="Pfam" id="PF20280"/>
    </source>
</evidence>
<feature type="domain" description="ABC-three component systems C-terminal" evidence="2">
    <location>
        <begin position="185"/>
        <end position="401"/>
    </location>
</feature>
<accession>A0A3M4KNI9</accession>
<dbReference type="AlphaFoldDB" id="A0A3M4KNI9"/>
<dbReference type="SUPFAM" id="SSF50494">
    <property type="entry name" value="Trypsin-like serine proteases"/>
    <property type="match status" value="1"/>
</dbReference>
<dbReference type="GO" id="GO:0006508">
    <property type="term" value="P:proteolysis"/>
    <property type="evidence" value="ECO:0007669"/>
    <property type="project" value="InterPro"/>
</dbReference>